<feature type="signal peptide" evidence="2">
    <location>
        <begin position="1"/>
        <end position="31"/>
    </location>
</feature>
<evidence type="ECO:0000259" key="3">
    <source>
        <dbReference type="Pfam" id="PF14346"/>
    </source>
</evidence>
<keyword evidence="2" id="KW-0732">Signal</keyword>
<sequence>MTVSFAQIRLPLYVMVAALASAVAATSPVSAQTAPTPELETAQQAVQRAEQADADQYAPEALAVARQTLIQAQAAHSKRDRRLALDLALRAAADADLARARSQEAVASAELQHRQNEVAELQRRLGQEARR</sequence>
<evidence type="ECO:0000256" key="2">
    <source>
        <dbReference type="SAM" id="SignalP"/>
    </source>
</evidence>
<dbReference type="Gene3D" id="1.20.1270.390">
    <property type="match status" value="1"/>
</dbReference>
<reference evidence="4 5" key="1">
    <citation type="submission" date="2017-09" db="EMBL/GenBank/DDBJ databases">
        <authorList>
            <person name="Ehlers B."/>
            <person name="Leendertz F.H."/>
        </authorList>
    </citation>
    <scope>NUCLEOTIDE SEQUENCE [LARGE SCALE GENOMIC DNA]</scope>
    <source>
        <strain evidence="4 5">CGMCC 1.10978</strain>
    </source>
</reference>
<feature type="compositionally biased region" description="Low complexity" evidence="1">
    <location>
        <begin position="27"/>
        <end position="37"/>
    </location>
</feature>
<dbReference type="OrthoDB" id="6051145at2"/>
<keyword evidence="5" id="KW-1185">Reference proteome</keyword>
<dbReference type="EMBL" id="OCND01000003">
    <property type="protein sequence ID" value="SOD54375.1"/>
    <property type="molecule type" value="Genomic_DNA"/>
</dbReference>
<dbReference type="AlphaFoldDB" id="A0A286D6T7"/>
<feature type="region of interest" description="Disordered" evidence="1">
    <location>
        <begin position="27"/>
        <end position="53"/>
    </location>
</feature>
<feature type="domain" description="DUF4398" evidence="3">
    <location>
        <begin position="37"/>
        <end position="112"/>
    </location>
</feature>
<dbReference type="Proteomes" id="UP000219374">
    <property type="component" value="Unassembled WGS sequence"/>
</dbReference>
<dbReference type="Pfam" id="PF14346">
    <property type="entry name" value="DUF4398"/>
    <property type="match status" value="1"/>
</dbReference>
<dbReference type="InterPro" id="IPR025511">
    <property type="entry name" value="DUF4398"/>
</dbReference>
<organism evidence="4 5">
    <name type="scientific">Pseudoxanthomonas wuyuanensis</name>
    <dbReference type="NCBI Taxonomy" id="1073196"/>
    <lineage>
        <taxon>Bacteria</taxon>
        <taxon>Pseudomonadati</taxon>
        <taxon>Pseudomonadota</taxon>
        <taxon>Gammaproteobacteria</taxon>
        <taxon>Lysobacterales</taxon>
        <taxon>Lysobacteraceae</taxon>
        <taxon>Pseudoxanthomonas</taxon>
    </lineage>
</organism>
<evidence type="ECO:0000313" key="4">
    <source>
        <dbReference type="EMBL" id="SOD54375.1"/>
    </source>
</evidence>
<gene>
    <name evidence="4" type="ORF">SAMN06296416_103300</name>
</gene>
<name>A0A286D6T7_9GAMM</name>
<accession>A0A286D6T7</accession>
<protein>
    <recommendedName>
        <fullName evidence="3">DUF4398 domain-containing protein</fullName>
    </recommendedName>
</protein>
<evidence type="ECO:0000256" key="1">
    <source>
        <dbReference type="SAM" id="MobiDB-lite"/>
    </source>
</evidence>
<feature type="chain" id="PRO_5013126430" description="DUF4398 domain-containing protein" evidence="2">
    <location>
        <begin position="32"/>
        <end position="131"/>
    </location>
</feature>
<evidence type="ECO:0000313" key="5">
    <source>
        <dbReference type="Proteomes" id="UP000219374"/>
    </source>
</evidence>
<proteinExistence type="predicted"/>
<dbReference type="RefSeq" id="WP_097121598.1">
    <property type="nucleotide sequence ID" value="NZ_OCND01000003.1"/>
</dbReference>